<evidence type="ECO:0000313" key="2">
    <source>
        <dbReference type="Proteomes" id="UP000594014"/>
    </source>
</evidence>
<evidence type="ECO:0000313" key="1">
    <source>
        <dbReference type="EMBL" id="QOX64620.1"/>
    </source>
</evidence>
<name>A0ACD1AEK3_9FIRM</name>
<gene>
    <name evidence="1" type="ORF">FRZ06_15355</name>
</gene>
<protein>
    <submittedName>
        <fullName evidence="1">Uncharacterized protein</fullName>
    </submittedName>
</protein>
<sequence>MWEIYDKLIEGIPESWTAESIARGSAFSYVKSQGGVGLGGLVNYDMRMPLYTKNLEGLPLREVAQCIKSWNFYEASVGLAAINAYYNCPEIARSSGVPLGESRHVEDRIYDPFIMSQNEIRGRKVTVIGHFPFIETLFQPICDMRVIAGEVPVEGDYPFSAAEYLLPDSEYVYIGSSCFLEKTLPRLLELSCNAVKVTLVGPSTTLAPVLFEYGVHDLSGYVVKDADRAMRMVRGAENGKIYSTGQKVSLRR</sequence>
<keyword evidence="2" id="KW-1185">Reference proteome</keyword>
<dbReference type="Proteomes" id="UP000594014">
    <property type="component" value="Chromosome"/>
</dbReference>
<reference evidence="1" key="1">
    <citation type="submission" date="2019-08" db="EMBL/GenBank/DDBJ databases">
        <title>Genome sequence of Clostridiales bacterium MT110.</title>
        <authorList>
            <person name="Cao J."/>
        </authorList>
    </citation>
    <scope>NUCLEOTIDE SEQUENCE</scope>
    <source>
        <strain evidence="1">MT110</strain>
    </source>
</reference>
<dbReference type="EMBL" id="CP042469">
    <property type="protein sequence ID" value="QOX64620.1"/>
    <property type="molecule type" value="Genomic_DNA"/>
</dbReference>
<accession>A0ACD1AEK3</accession>
<organism evidence="1 2">
    <name type="scientific">Anoxybacterium hadale</name>
    <dbReference type="NCBI Taxonomy" id="3408580"/>
    <lineage>
        <taxon>Bacteria</taxon>
        <taxon>Bacillati</taxon>
        <taxon>Bacillota</taxon>
        <taxon>Clostridia</taxon>
        <taxon>Peptostreptococcales</taxon>
        <taxon>Anaerovoracaceae</taxon>
        <taxon>Anoxybacterium</taxon>
    </lineage>
</organism>
<proteinExistence type="predicted"/>